<accession>A0ABW3CWW4</accession>
<evidence type="ECO:0000313" key="1">
    <source>
        <dbReference type="EMBL" id="MFD0861181.1"/>
    </source>
</evidence>
<organism evidence="1 2">
    <name type="scientific">Sungkyunkwania multivorans</name>
    <dbReference type="NCBI Taxonomy" id="1173618"/>
    <lineage>
        <taxon>Bacteria</taxon>
        <taxon>Pseudomonadati</taxon>
        <taxon>Bacteroidota</taxon>
        <taxon>Flavobacteriia</taxon>
        <taxon>Flavobacteriales</taxon>
        <taxon>Flavobacteriaceae</taxon>
        <taxon>Sungkyunkwania</taxon>
    </lineage>
</organism>
<name>A0ABW3CWW4_9FLAO</name>
<dbReference type="RefSeq" id="WP_386403727.1">
    <property type="nucleotide sequence ID" value="NZ_JBHTJH010000004.1"/>
</dbReference>
<dbReference type="Proteomes" id="UP001596978">
    <property type="component" value="Unassembled WGS sequence"/>
</dbReference>
<dbReference type="InterPro" id="IPR025234">
    <property type="entry name" value="YjzH-like"/>
</dbReference>
<proteinExistence type="predicted"/>
<dbReference type="Pfam" id="PF13783">
    <property type="entry name" value="DUF4177"/>
    <property type="match status" value="1"/>
</dbReference>
<comment type="caution">
    <text evidence="1">The sequence shown here is derived from an EMBL/GenBank/DDBJ whole genome shotgun (WGS) entry which is preliminary data.</text>
</comment>
<protein>
    <submittedName>
        <fullName evidence="1">DUF4177 domain-containing protein</fullName>
    </submittedName>
</protein>
<evidence type="ECO:0000313" key="2">
    <source>
        <dbReference type="Proteomes" id="UP001596978"/>
    </source>
</evidence>
<sequence>MKEYKVIRPMLGLRNRMQKLEDLLNSYAAQGWSLKNIDDHYSYIIFERDKNR</sequence>
<reference evidence="2" key="1">
    <citation type="journal article" date="2019" name="Int. J. Syst. Evol. Microbiol.">
        <title>The Global Catalogue of Microorganisms (GCM) 10K type strain sequencing project: providing services to taxonomists for standard genome sequencing and annotation.</title>
        <authorList>
            <consortium name="The Broad Institute Genomics Platform"/>
            <consortium name="The Broad Institute Genome Sequencing Center for Infectious Disease"/>
            <person name="Wu L."/>
            <person name="Ma J."/>
        </authorList>
    </citation>
    <scope>NUCLEOTIDE SEQUENCE [LARGE SCALE GENOMIC DNA]</scope>
    <source>
        <strain evidence="2">CCUG 62952</strain>
    </source>
</reference>
<gene>
    <name evidence="1" type="ORF">ACFQ1M_03095</name>
</gene>
<dbReference type="EMBL" id="JBHTJH010000004">
    <property type="protein sequence ID" value="MFD0861181.1"/>
    <property type="molecule type" value="Genomic_DNA"/>
</dbReference>
<keyword evidence="2" id="KW-1185">Reference proteome</keyword>